<keyword evidence="5" id="KW-1185">Reference proteome</keyword>
<feature type="region of interest" description="Disordered" evidence="2">
    <location>
        <begin position="1"/>
        <end position="31"/>
    </location>
</feature>
<keyword evidence="1" id="KW-0479">Metal-binding</keyword>
<dbReference type="EMBL" id="JAFCMP010000501">
    <property type="protein sequence ID" value="KAG5179073.1"/>
    <property type="molecule type" value="Genomic_DNA"/>
</dbReference>
<dbReference type="PANTHER" id="PTHR21540:SF0">
    <property type="entry name" value="PHD FAMILY PROTEIN"/>
    <property type="match status" value="1"/>
</dbReference>
<dbReference type="GO" id="GO:0008270">
    <property type="term" value="F:zinc ion binding"/>
    <property type="evidence" value="ECO:0007669"/>
    <property type="project" value="UniProtKB-KW"/>
</dbReference>
<keyword evidence="1" id="KW-0863">Zinc-finger</keyword>
<keyword evidence="1" id="KW-0862">Zinc</keyword>
<gene>
    <name evidence="4" type="ORF">JKP88DRAFT_327812</name>
</gene>
<reference evidence="4" key="1">
    <citation type="submission" date="2021-02" db="EMBL/GenBank/DDBJ databases">
        <title>First Annotated Genome of the Yellow-green Alga Tribonema minus.</title>
        <authorList>
            <person name="Mahan K.M."/>
        </authorList>
    </citation>
    <scope>NUCLEOTIDE SEQUENCE</scope>
    <source>
        <strain evidence="4">UTEX B ZZ1240</strain>
    </source>
</reference>
<dbReference type="Proteomes" id="UP000664859">
    <property type="component" value="Unassembled WGS sequence"/>
</dbReference>
<protein>
    <recommendedName>
        <fullName evidence="3">SWIM-type domain-containing protein</fullName>
    </recommendedName>
</protein>
<feature type="domain" description="SWIM-type" evidence="3">
    <location>
        <begin position="190"/>
        <end position="220"/>
    </location>
</feature>
<evidence type="ECO:0000313" key="4">
    <source>
        <dbReference type="EMBL" id="KAG5179073.1"/>
    </source>
</evidence>
<evidence type="ECO:0000313" key="5">
    <source>
        <dbReference type="Proteomes" id="UP000664859"/>
    </source>
</evidence>
<accession>A0A835YYT4</accession>
<name>A0A835YYT4_9STRA</name>
<evidence type="ECO:0000256" key="1">
    <source>
        <dbReference type="PROSITE-ProRule" id="PRU00325"/>
    </source>
</evidence>
<evidence type="ECO:0000259" key="3">
    <source>
        <dbReference type="PROSITE" id="PS50966"/>
    </source>
</evidence>
<dbReference type="InterPro" id="IPR039903">
    <property type="entry name" value="Zswim2"/>
</dbReference>
<sequence length="390" mass="40661">MFIHMVQRPAAATPDGKANGKRKADVVDLSADASGAAPGGANIDLSHDSDGDSGAVLRTAPAVAAAAAAPPMPYVAQAAAASGAAAAAAGGGAAAAAAGAMAAGAAAAAAAETTPRKRRRAAAEGGSSSKKKASAEKRQARFRSSCPMPIMQRIQRAATQRMFLLERRDLSQPDNIHHEFGVIGSTGNVYRVQIASVPSCDCPDRNPLCKHILFVYLKVLKQPLDSPHIYQAALLQSELQEIFENAPPSAADVLANQRVRKEFEKLSGKVADGEAAEEEQKGGRAIEADDECPICFEGLLPEPGSAVPGRPLVCCNGGCGKSLHKECQGAWAMAESRMGRQISQPWQDAAGSAAARIGEEGYTNIAAVAGLSMQRDTSTYNSYHRRRNGY</sequence>
<feature type="region of interest" description="Disordered" evidence="2">
    <location>
        <begin position="111"/>
        <end position="142"/>
    </location>
</feature>
<proteinExistence type="predicted"/>
<dbReference type="AlphaFoldDB" id="A0A835YYT4"/>
<dbReference type="PANTHER" id="PTHR21540">
    <property type="entry name" value="RING FINGER AND SWIM DOMAIN-CONTAINING PROTEIN 2"/>
    <property type="match status" value="1"/>
</dbReference>
<dbReference type="OrthoDB" id="2122982at2759"/>
<organism evidence="4 5">
    <name type="scientific">Tribonema minus</name>
    <dbReference type="NCBI Taxonomy" id="303371"/>
    <lineage>
        <taxon>Eukaryota</taxon>
        <taxon>Sar</taxon>
        <taxon>Stramenopiles</taxon>
        <taxon>Ochrophyta</taxon>
        <taxon>PX clade</taxon>
        <taxon>Xanthophyceae</taxon>
        <taxon>Tribonematales</taxon>
        <taxon>Tribonemataceae</taxon>
        <taxon>Tribonema</taxon>
    </lineage>
</organism>
<evidence type="ECO:0000256" key="2">
    <source>
        <dbReference type="SAM" id="MobiDB-lite"/>
    </source>
</evidence>
<comment type="caution">
    <text evidence="4">The sequence shown here is derived from an EMBL/GenBank/DDBJ whole genome shotgun (WGS) entry which is preliminary data.</text>
</comment>
<dbReference type="Pfam" id="PF04434">
    <property type="entry name" value="SWIM"/>
    <property type="match status" value="1"/>
</dbReference>
<dbReference type="PROSITE" id="PS50966">
    <property type="entry name" value="ZF_SWIM"/>
    <property type="match status" value="1"/>
</dbReference>
<dbReference type="InterPro" id="IPR007527">
    <property type="entry name" value="Znf_SWIM"/>
</dbReference>
<dbReference type="GO" id="GO:0061630">
    <property type="term" value="F:ubiquitin protein ligase activity"/>
    <property type="evidence" value="ECO:0007669"/>
    <property type="project" value="InterPro"/>
</dbReference>